<proteinExistence type="predicted"/>
<accession>A0A2P2PLI8</accession>
<protein>
    <submittedName>
        <fullName evidence="1">Uncharacterized protein</fullName>
    </submittedName>
</protein>
<name>A0A2P2PLI8_RHIMU</name>
<dbReference type="EMBL" id="GGEC01075114">
    <property type="protein sequence ID" value="MBX55598.1"/>
    <property type="molecule type" value="Transcribed_RNA"/>
</dbReference>
<reference evidence="1" key="1">
    <citation type="submission" date="2018-02" db="EMBL/GenBank/DDBJ databases">
        <title>Rhizophora mucronata_Transcriptome.</title>
        <authorList>
            <person name="Meera S.P."/>
            <person name="Sreeshan A."/>
            <person name="Augustine A."/>
        </authorList>
    </citation>
    <scope>NUCLEOTIDE SEQUENCE</scope>
    <source>
        <tissue evidence="1">Leaf</tissue>
    </source>
</reference>
<sequence>MVLKQPFLTCTPPQPQKKDIKEKTIMFTLLVSNESIVLKPGTTNFLFFNSKAAHRSFLAN</sequence>
<dbReference type="AlphaFoldDB" id="A0A2P2PLI8"/>
<organism evidence="1">
    <name type="scientific">Rhizophora mucronata</name>
    <name type="common">Asiatic mangrove</name>
    <dbReference type="NCBI Taxonomy" id="61149"/>
    <lineage>
        <taxon>Eukaryota</taxon>
        <taxon>Viridiplantae</taxon>
        <taxon>Streptophyta</taxon>
        <taxon>Embryophyta</taxon>
        <taxon>Tracheophyta</taxon>
        <taxon>Spermatophyta</taxon>
        <taxon>Magnoliopsida</taxon>
        <taxon>eudicotyledons</taxon>
        <taxon>Gunneridae</taxon>
        <taxon>Pentapetalae</taxon>
        <taxon>rosids</taxon>
        <taxon>fabids</taxon>
        <taxon>Malpighiales</taxon>
        <taxon>Rhizophoraceae</taxon>
        <taxon>Rhizophora</taxon>
    </lineage>
</organism>
<evidence type="ECO:0000313" key="1">
    <source>
        <dbReference type="EMBL" id="MBX55598.1"/>
    </source>
</evidence>